<evidence type="ECO:0000313" key="1">
    <source>
        <dbReference type="EMBL" id="QHU31430.1"/>
    </source>
</evidence>
<proteinExistence type="predicted"/>
<accession>A0A6C0LM74</accession>
<reference evidence="1" key="1">
    <citation type="journal article" date="2020" name="Nature">
        <title>Giant virus diversity and host interactions through global metagenomics.</title>
        <authorList>
            <person name="Schulz F."/>
            <person name="Roux S."/>
            <person name="Paez-Espino D."/>
            <person name="Jungbluth S."/>
            <person name="Walsh D.A."/>
            <person name="Denef V.J."/>
            <person name="McMahon K.D."/>
            <person name="Konstantinidis K.T."/>
            <person name="Eloe-Fadrosh E.A."/>
            <person name="Kyrpides N.C."/>
            <person name="Woyke T."/>
        </authorList>
    </citation>
    <scope>NUCLEOTIDE SEQUENCE</scope>
    <source>
        <strain evidence="1">GVMAG-M-3300027963-21</strain>
    </source>
</reference>
<dbReference type="AlphaFoldDB" id="A0A6C0LM74"/>
<sequence length="238" mass="27889">MTLVAMLEATLNHSQLNHTPLNHSLLSEVIFTNDEAFAEIDVEKAKMMLCVCKNAKNNRNIKACIDNAKARDYCKQIINLSIRKTNSEFYNRLLSEFDGASDLNIDSIHKEQVNRIIASVSNECQYVIEGVKHRISIEQIRNFDRYFTQLKKAINVIDRLGIDIDNISEEDRELCDKDEEYYSIKYNRIELATIYKYNSYVLNMLVNKKKEDEIIKYISTEEYDNTWWNSKTPMIHPI</sequence>
<name>A0A6C0LM74_9ZZZZ</name>
<organism evidence="1">
    <name type="scientific">viral metagenome</name>
    <dbReference type="NCBI Taxonomy" id="1070528"/>
    <lineage>
        <taxon>unclassified sequences</taxon>
        <taxon>metagenomes</taxon>
        <taxon>organismal metagenomes</taxon>
    </lineage>
</organism>
<dbReference type="EMBL" id="MN740526">
    <property type="protein sequence ID" value="QHU31430.1"/>
    <property type="molecule type" value="Genomic_DNA"/>
</dbReference>
<protein>
    <submittedName>
        <fullName evidence="1">Uncharacterized protein</fullName>
    </submittedName>
</protein>